<evidence type="ECO:0000259" key="7">
    <source>
        <dbReference type="Pfam" id="PF13720"/>
    </source>
</evidence>
<dbReference type="HAMAP" id="MF_00387">
    <property type="entry name" value="LpxA"/>
    <property type="match status" value="1"/>
</dbReference>
<comment type="catalytic activity">
    <reaction evidence="6">
        <text>a (3R)-hydroxyacyl-[ACP] + UDP-N-acetyl-alpha-D-glucosamine = a UDP-3-O-[(3R)-3-hydroxyacyl]-N-acetyl-alpha-D-glucosamine + holo-[ACP]</text>
        <dbReference type="Rhea" id="RHEA:67812"/>
        <dbReference type="Rhea" id="RHEA-COMP:9685"/>
        <dbReference type="Rhea" id="RHEA-COMP:9945"/>
        <dbReference type="ChEBI" id="CHEBI:57705"/>
        <dbReference type="ChEBI" id="CHEBI:64479"/>
        <dbReference type="ChEBI" id="CHEBI:78827"/>
        <dbReference type="ChEBI" id="CHEBI:173225"/>
        <dbReference type="EC" id="2.3.1.129"/>
    </reaction>
</comment>
<feature type="domain" description="UDP N-acetylglucosamine O-acyltransferase C-terminal" evidence="7">
    <location>
        <begin position="180"/>
        <end position="261"/>
    </location>
</feature>
<dbReference type="PANTHER" id="PTHR43480">
    <property type="entry name" value="ACYL-[ACYL-CARRIER-PROTEIN]--UDP-N-ACETYLGLUCOSAMINE O-ACYLTRANSFERASE"/>
    <property type="match status" value="1"/>
</dbReference>
<evidence type="ECO:0000256" key="3">
    <source>
        <dbReference type="ARBA" id="ARBA00022679"/>
    </source>
</evidence>
<dbReference type="NCBIfam" id="TIGR01852">
    <property type="entry name" value="lipid_A_lpxA"/>
    <property type="match status" value="1"/>
</dbReference>
<dbReference type="GO" id="GO:0009245">
    <property type="term" value="P:lipid A biosynthetic process"/>
    <property type="evidence" value="ECO:0007669"/>
    <property type="project" value="UniProtKB-UniRule"/>
</dbReference>
<dbReference type="InterPro" id="IPR037157">
    <property type="entry name" value="Acetyltransf_C_sf"/>
</dbReference>
<keyword evidence="4 6" id="KW-0443">Lipid metabolism</keyword>
<dbReference type="InterPro" id="IPR011004">
    <property type="entry name" value="Trimer_LpxA-like_sf"/>
</dbReference>
<dbReference type="GO" id="GO:0016020">
    <property type="term" value="C:membrane"/>
    <property type="evidence" value="ECO:0007669"/>
    <property type="project" value="GOC"/>
</dbReference>
<dbReference type="Pfam" id="PF00132">
    <property type="entry name" value="Hexapep"/>
    <property type="match status" value="1"/>
</dbReference>
<keyword evidence="9" id="KW-1185">Reference proteome</keyword>
<comment type="pathway">
    <text evidence="6">Glycolipid biosynthesis; lipid IV(A) biosynthesis; lipid IV(A) from (3R)-3-hydroxytetradecanoyl-[acyl-carrier-protein] and UDP-N-acetyl-alpha-D-glucosamine: step 1/6.</text>
</comment>
<comment type="subunit">
    <text evidence="6">Homotrimer.</text>
</comment>
<dbReference type="EMBL" id="FUXX01000026">
    <property type="protein sequence ID" value="SKA64648.1"/>
    <property type="molecule type" value="Genomic_DNA"/>
</dbReference>
<dbReference type="InterPro" id="IPR001451">
    <property type="entry name" value="Hexapep"/>
</dbReference>
<dbReference type="RefSeq" id="WP_031491344.1">
    <property type="nucleotide sequence ID" value="NZ_FUXX01000026.1"/>
</dbReference>
<keyword evidence="6" id="KW-0677">Repeat</keyword>
<dbReference type="NCBIfam" id="NF003657">
    <property type="entry name" value="PRK05289.1"/>
    <property type="match status" value="1"/>
</dbReference>
<dbReference type="Proteomes" id="UP000242432">
    <property type="component" value="Unassembled WGS sequence"/>
</dbReference>
<evidence type="ECO:0000256" key="6">
    <source>
        <dbReference type="HAMAP-Rule" id="MF_00387"/>
    </source>
</evidence>
<comment type="function">
    <text evidence="6">Involved in the biosynthesis of lipid A, a phosphorylated glycolipid that anchors the lipopolysaccharide to the outer membrane of the cell.</text>
</comment>
<dbReference type="GO" id="GO:0008780">
    <property type="term" value="F:acyl-[acyl-carrier-protein]-UDP-N-acetylglucosamine O-acyltransferase activity"/>
    <property type="evidence" value="ECO:0007669"/>
    <property type="project" value="UniProtKB-UniRule"/>
</dbReference>
<evidence type="ECO:0000256" key="1">
    <source>
        <dbReference type="ARBA" id="ARBA00022516"/>
    </source>
</evidence>
<dbReference type="EC" id="2.3.1.129" evidence="6"/>
<evidence type="ECO:0000313" key="8">
    <source>
        <dbReference type="EMBL" id="SKA64648.1"/>
    </source>
</evidence>
<keyword evidence="1 6" id="KW-0444">Lipid biosynthesis</keyword>
<dbReference type="Gene3D" id="1.20.1180.10">
    <property type="entry name" value="Udp N-acetylglucosamine O-acyltransferase, C-terminal domain"/>
    <property type="match status" value="1"/>
</dbReference>
<dbReference type="PANTHER" id="PTHR43480:SF1">
    <property type="entry name" value="ACYL-[ACYL-CARRIER-PROTEIN]--UDP-N-ACETYLGLUCOSAMINE O-ACYLTRANSFERASE, MITOCHONDRIAL-RELATED"/>
    <property type="match status" value="1"/>
</dbReference>
<sequence>MTESTGIIDPSAKIGPDVVLGKNVTIRENVIIEGNVTIGDDCIFEPFSIIRGPTTIGKGNHFYQFCSIGEACQDLKYAGEPTTLTIGDNNVIREHVSMHRGTVQGLGTTTVGSNNLFMINTHIAHDCVIGNNCIFSNNATLAGHVVIDDWVVFGGLAAIHQFGRVGCHAMVGGMAALNMDVPPYVMAAGHYAKPFGINKRGLQRRGFSDEAISAIFKSYMLLYKKHLTIEDAIVEIEKIAADFEEVKPLVDFLKEHGRGIVR</sequence>
<dbReference type="Gene3D" id="2.160.10.10">
    <property type="entry name" value="Hexapeptide repeat proteins"/>
    <property type="match status" value="1"/>
</dbReference>
<evidence type="ECO:0000256" key="4">
    <source>
        <dbReference type="ARBA" id="ARBA00023098"/>
    </source>
</evidence>
<dbReference type="CDD" id="cd03351">
    <property type="entry name" value="LbH_UDP-GlcNAc_AT"/>
    <property type="match status" value="1"/>
</dbReference>
<evidence type="ECO:0000256" key="5">
    <source>
        <dbReference type="ARBA" id="ARBA00023315"/>
    </source>
</evidence>
<keyword evidence="5 6" id="KW-0012">Acyltransferase</keyword>
<keyword evidence="6" id="KW-0963">Cytoplasm</keyword>
<evidence type="ECO:0000313" key="9">
    <source>
        <dbReference type="Proteomes" id="UP000242432"/>
    </source>
</evidence>
<evidence type="ECO:0000256" key="2">
    <source>
        <dbReference type="ARBA" id="ARBA00022556"/>
    </source>
</evidence>
<comment type="similarity">
    <text evidence="6">Belongs to the transferase hexapeptide repeat family. LpxA subfamily.</text>
</comment>
<protein>
    <recommendedName>
        <fullName evidence="6">Acyl-[acyl-carrier-protein]--UDP-N-acetylglucosamine O-acyltransferase</fullName>
        <shortName evidence="6">UDP-N-acetylglucosamine acyltransferase</shortName>
        <ecNumber evidence="6">2.3.1.129</ecNumber>
    </recommendedName>
</protein>
<gene>
    <name evidence="6" type="primary">lpxA</name>
    <name evidence="8" type="ORF">SAMN02745213_01549</name>
</gene>
<dbReference type="SUPFAM" id="SSF51161">
    <property type="entry name" value="Trimeric LpxA-like enzymes"/>
    <property type="match status" value="1"/>
</dbReference>
<keyword evidence="3 6" id="KW-0808">Transferase</keyword>
<dbReference type="InterPro" id="IPR029098">
    <property type="entry name" value="Acetyltransf_C"/>
</dbReference>
<dbReference type="STRING" id="83771.SAMN02910357_00653"/>
<dbReference type="GO" id="GO:0005737">
    <property type="term" value="C:cytoplasm"/>
    <property type="evidence" value="ECO:0007669"/>
    <property type="project" value="UniProtKB-SubCell"/>
</dbReference>
<organism evidence="8 9">
    <name type="scientific">Succinivibrio dextrinosolvens DSM 3072</name>
    <dbReference type="NCBI Taxonomy" id="1123324"/>
    <lineage>
        <taxon>Bacteria</taxon>
        <taxon>Pseudomonadati</taxon>
        <taxon>Pseudomonadota</taxon>
        <taxon>Gammaproteobacteria</taxon>
        <taxon>Aeromonadales</taxon>
        <taxon>Succinivibrionaceae</taxon>
        <taxon>Succinivibrio</taxon>
    </lineage>
</organism>
<dbReference type="AlphaFoldDB" id="A0A1T4VID4"/>
<accession>A0A1T4VID4</accession>
<proteinExistence type="inferred from homology"/>
<keyword evidence="2 6" id="KW-0441">Lipid A biosynthesis</keyword>
<comment type="subcellular location">
    <subcellularLocation>
        <location evidence="6">Cytoplasm</location>
    </subcellularLocation>
</comment>
<dbReference type="UniPathway" id="UPA00359">
    <property type="reaction ID" value="UER00477"/>
</dbReference>
<dbReference type="PIRSF" id="PIRSF000456">
    <property type="entry name" value="UDP-GlcNAc_acltr"/>
    <property type="match status" value="1"/>
</dbReference>
<dbReference type="InterPro" id="IPR010137">
    <property type="entry name" value="Lipid_A_LpxA"/>
</dbReference>
<dbReference type="Pfam" id="PF13720">
    <property type="entry name" value="Acetyltransf_11"/>
    <property type="match status" value="1"/>
</dbReference>
<name>A0A1T4VID4_9GAMM</name>
<reference evidence="9" key="1">
    <citation type="submission" date="2017-02" db="EMBL/GenBank/DDBJ databases">
        <authorList>
            <person name="Varghese N."/>
            <person name="Submissions S."/>
        </authorList>
    </citation>
    <scope>NUCLEOTIDE SEQUENCE [LARGE SCALE GENOMIC DNA]</scope>
    <source>
        <strain evidence="9">DSM 3072</strain>
    </source>
</reference>